<proteinExistence type="predicted"/>
<dbReference type="InterPro" id="IPR017896">
    <property type="entry name" value="4Fe4S_Fe-S-bd"/>
</dbReference>
<evidence type="ECO:0000256" key="5">
    <source>
        <dbReference type="ARBA" id="ARBA00022982"/>
    </source>
</evidence>
<keyword evidence="5" id="KW-0249">Electron transport</keyword>
<evidence type="ECO:0000256" key="4">
    <source>
        <dbReference type="ARBA" id="ARBA00022737"/>
    </source>
</evidence>
<dbReference type="InterPro" id="IPR017900">
    <property type="entry name" value="4Fe4S_Fe_S_CS"/>
</dbReference>
<dbReference type="InterPro" id="IPR003741">
    <property type="entry name" value="LUD_dom"/>
</dbReference>
<accession>A0ABV4DPE1</accession>
<dbReference type="PROSITE" id="PS00198">
    <property type="entry name" value="4FE4S_FER_1"/>
    <property type="match status" value="2"/>
</dbReference>
<feature type="compositionally biased region" description="Basic residues" evidence="8">
    <location>
        <begin position="482"/>
        <end position="491"/>
    </location>
</feature>
<evidence type="ECO:0000256" key="6">
    <source>
        <dbReference type="ARBA" id="ARBA00023004"/>
    </source>
</evidence>
<comment type="caution">
    <text evidence="10">The sequence shown here is derived from an EMBL/GenBank/DDBJ whole genome shotgun (WGS) entry which is preliminary data.</text>
</comment>
<feature type="compositionally biased region" description="Basic and acidic residues" evidence="8">
    <location>
        <begin position="492"/>
        <end position="501"/>
    </location>
</feature>
<organism evidence="10 11">
    <name type="scientific">Ligilactobacillus faecis</name>
    <dbReference type="NCBI Taxonomy" id="762833"/>
    <lineage>
        <taxon>Bacteria</taxon>
        <taxon>Bacillati</taxon>
        <taxon>Bacillota</taxon>
        <taxon>Bacilli</taxon>
        <taxon>Lactobacillales</taxon>
        <taxon>Lactobacillaceae</taxon>
        <taxon>Ligilactobacillus</taxon>
    </lineage>
</organism>
<dbReference type="PROSITE" id="PS51379">
    <property type="entry name" value="4FE4S_FER_2"/>
    <property type="match status" value="1"/>
</dbReference>
<dbReference type="SUPFAM" id="SSF100950">
    <property type="entry name" value="NagB/RpiA/CoA transferase-like"/>
    <property type="match status" value="1"/>
</dbReference>
<gene>
    <name evidence="10" type="ORF">AALT52_02340</name>
</gene>
<dbReference type="InterPro" id="IPR004452">
    <property type="entry name" value="LutB/LldF"/>
</dbReference>
<keyword evidence="1" id="KW-0813">Transport</keyword>
<protein>
    <submittedName>
        <fullName evidence="10">LutB/LldF family L-lactate oxidation iron-sulfur protein</fullName>
    </submittedName>
</protein>
<evidence type="ECO:0000256" key="1">
    <source>
        <dbReference type="ARBA" id="ARBA00022448"/>
    </source>
</evidence>
<dbReference type="Gene3D" id="1.10.1060.10">
    <property type="entry name" value="Alpha-helical ferredoxin"/>
    <property type="match status" value="1"/>
</dbReference>
<dbReference type="Pfam" id="PF02589">
    <property type="entry name" value="LUD_dom"/>
    <property type="match status" value="1"/>
</dbReference>
<dbReference type="Pfam" id="PF13183">
    <property type="entry name" value="Fer4_8"/>
    <property type="match status" value="1"/>
</dbReference>
<feature type="domain" description="4Fe-4S ferredoxin-type" evidence="9">
    <location>
        <begin position="302"/>
        <end position="333"/>
    </location>
</feature>
<feature type="region of interest" description="Disordered" evidence="8">
    <location>
        <begin position="476"/>
        <end position="501"/>
    </location>
</feature>
<dbReference type="PANTHER" id="PTHR47153:SF2">
    <property type="entry name" value="LACTATE UTILIZATION PROTEIN B"/>
    <property type="match status" value="1"/>
</dbReference>
<dbReference type="EMBL" id="JBCLUF010000005">
    <property type="protein sequence ID" value="MEY8661738.1"/>
    <property type="molecule type" value="Genomic_DNA"/>
</dbReference>
<evidence type="ECO:0000256" key="2">
    <source>
        <dbReference type="ARBA" id="ARBA00022485"/>
    </source>
</evidence>
<keyword evidence="4" id="KW-0677">Repeat</keyword>
<evidence type="ECO:0000256" key="8">
    <source>
        <dbReference type="SAM" id="MobiDB-lite"/>
    </source>
</evidence>
<dbReference type="RefSeq" id="WP_369940837.1">
    <property type="nucleotide sequence ID" value="NZ_JBCLUF010000005.1"/>
</dbReference>
<evidence type="ECO:0000313" key="11">
    <source>
        <dbReference type="Proteomes" id="UP001565236"/>
    </source>
</evidence>
<evidence type="ECO:0000313" key="10">
    <source>
        <dbReference type="EMBL" id="MEY8661738.1"/>
    </source>
</evidence>
<dbReference type="Gene3D" id="3.40.50.10420">
    <property type="entry name" value="NagB/RpiA/CoA transferase-like"/>
    <property type="match status" value="1"/>
</dbReference>
<dbReference type="SUPFAM" id="SSF46548">
    <property type="entry name" value="alpha-helical ferredoxin"/>
    <property type="match status" value="1"/>
</dbReference>
<keyword evidence="2" id="KW-0004">4Fe-4S</keyword>
<dbReference type="Proteomes" id="UP001565236">
    <property type="component" value="Unassembled WGS sequence"/>
</dbReference>
<reference evidence="10 11" key="1">
    <citation type="submission" date="2024-03" db="EMBL/GenBank/DDBJ databases">
        <title>Mouse gut bacterial collection (mGBC) of GemPharmatech.</title>
        <authorList>
            <person name="He Y."/>
            <person name="Dong L."/>
            <person name="Wu D."/>
            <person name="Gao X."/>
            <person name="Lin Z."/>
        </authorList>
    </citation>
    <scope>NUCLEOTIDE SEQUENCE [LARGE SCALE GENOMIC DNA]</scope>
    <source>
        <strain evidence="10 11">15-30</strain>
    </source>
</reference>
<keyword evidence="3" id="KW-0479">Metal-binding</keyword>
<name>A0ABV4DPE1_9LACO</name>
<dbReference type="InterPro" id="IPR024185">
    <property type="entry name" value="FTHF_cligase-like_sf"/>
</dbReference>
<dbReference type="NCBIfam" id="TIGR00273">
    <property type="entry name" value="LutB/LldF family L-lactate oxidation iron-sulfur protein"/>
    <property type="match status" value="1"/>
</dbReference>
<dbReference type="InterPro" id="IPR009051">
    <property type="entry name" value="Helical_ferredxn"/>
</dbReference>
<keyword evidence="11" id="KW-1185">Reference proteome</keyword>
<evidence type="ECO:0000256" key="7">
    <source>
        <dbReference type="ARBA" id="ARBA00023014"/>
    </source>
</evidence>
<sequence length="501" mass="56311">MGLKTSQLPFETRVKQAKQDKFMQAAVAKAQDAQFDKRTAAREELGHWNEWRALGEQIRKHMIRHLPDYLEEFSLNVEKNGGHVYFAQDAAEATAYIKQIVTKKQAKKIVKSKSMVTTEIDLDQELLQLPGVSLMETDLAEFILQEDNWDEPTHIVFPTLHKNRDQIQKVFQKLGYTGSNDPKEMARFVRGYLRKYFMQADLGITGCNFAIAENGMINLVTNEGNADLTMALPQTQIVVMGMERIVPSLKEAEVLDNLLCRSAVGQKLTSYCTFSTKKLASEVDGPEDLYVVILDNGRSDALNTAFEPILQCIRCGACLNVCPVYRHLGGKGYGSIYPGPMGEVLSPILGGYEEFGELPYACSLCGACTETCPVKIPLHELILEHRKVEMDRLHLDHSFTNTLLKTVGLGTRSSILFKGALLGEHTALKPFSDQKENSVENLYPEGKVASVPRVFPKLLHGWVDVRDLAEPPKAQENFRHWYAQHKRKQKRGGKDGARAQR</sequence>
<keyword evidence="6" id="KW-0408">Iron</keyword>
<evidence type="ECO:0000259" key="9">
    <source>
        <dbReference type="PROSITE" id="PS51379"/>
    </source>
</evidence>
<dbReference type="InterPro" id="IPR037171">
    <property type="entry name" value="NagB/RpiA_transferase-like"/>
</dbReference>
<keyword evidence="7" id="KW-0411">Iron-sulfur</keyword>
<evidence type="ECO:0000256" key="3">
    <source>
        <dbReference type="ARBA" id="ARBA00022723"/>
    </source>
</evidence>
<dbReference type="PANTHER" id="PTHR47153">
    <property type="entry name" value="LACTATE UTILIZATION PROTEIN B"/>
    <property type="match status" value="1"/>
</dbReference>